<dbReference type="AlphaFoldDB" id="A0AAP0Q3Q7"/>
<accession>A0AAP0Q3Q7</accession>
<proteinExistence type="predicted"/>
<gene>
    <name evidence="2" type="ORF">Scep_001818</name>
</gene>
<feature type="compositionally biased region" description="Acidic residues" evidence="1">
    <location>
        <begin position="115"/>
        <end position="148"/>
    </location>
</feature>
<evidence type="ECO:0000256" key="1">
    <source>
        <dbReference type="SAM" id="MobiDB-lite"/>
    </source>
</evidence>
<protein>
    <submittedName>
        <fullName evidence="2">Uncharacterized protein</fullName>
    </submittedName>
</protein>
<reference evidence="2 3" key="1">
    <citation type="submission" date="2024-01" db="EMBL/GenBank/DDBJ databases">
        <title>Genome assemblies of Stephania.</title>
        <authorList>
            <person name="Yang L."/>
        </authorList>
    </citation>
    <scope>NUCLEOTIDE SEQUENCE [LARGE SCALE GENOMIC DNA]</scope>
    <source>
        <strain evidence="2">JXDWG</strain>
        <tissue evidence="2">Leaf</tissue>
    </source>
</reference>
<organism evidence="2 3">
    <name type="scientific">Stephania cephalantha</name>
    <dbReference type="NCBI Taxonomy" id="152367"/>
    <lineage>
        <taxon>Eukaryota</taxon>
        <taxon>Viridiplantae</taxon>
        <taxon>Streptophyta</taxon>
        <taxon>Embryophyta</taxon>
        <taxon>Tracheophyta</taxon>
        <taxon>Spermatophyta</taxon>
        <taxon>Magnoliopsida</taxon>
        <taxon>Ranunculales</taxon>
        <taxon>Menispermaceae</taxon>
        <taxon>Menispermoideae</taxon>
        <taxon>Cissampelideae</taxon>
        <taxon>Stephania</taxon>
    </lineage>
</organism>
<feature type="region of interest" description="Disordered" evidence="1">
    <location>
        <begin position="94"/>
        <end position="156"/>
    </location>
</feature>
<sequence>MGRSCSKFKASSEKNIKHKSSQQVMDIDEDQPLVEIPRFFIVLSKKGASEKKSTTKANKKVRVSKKGKVFKENMKQNYNSIIDVDIEHDAIDSQPVIEADECSASKKKGSRKEEEEAISMENDDESEYSVEYDSEQDSGFDGEEEDNMEKDGESSL</sequence>
<dbReference type="Proteomes" id="UP001419268">
    <property type="component" value="Unassembled WGS sequence"/>
</dbReference>
<evidence type="ECO:0000313" key="3">
    <source>
        <dbReference type="Proteomes" id="UP001419268"/>
    </source>
</evidence>
<name>A0AAP0Q3Q7_9MAGN</name>
<comment type="caution">
    <text evidence="2">The sequence shown here is derived from an EMBL/GenBank/DDBJ whole genome shotgun (WGS) entry which is preliminary data.</text>
</comment>
<keyword evidence="3" id="KW-1185">Reference proteome</keyword>
<evidence type="ECO:0000313" key="2">
    <source>
        <dbReference type="EMBL" id="KAK9166627.1"/>
    </source>
</evidence>
<dbReference type="EMBL" id="JBBNAG010000001">
    <property type="protein sequence ID" value="KAK9166627.1"/>
    <property type="molecule type" value="Genomic_DNA"/>
</dbReference>
<feature type="region of interest" description="Disordered" evidence="1">
    <location>
        <begin position="1"/>
        <end position="24"/>
    </location>
</feature>